<protein>
    <recommendedName>
        <fullName evidence="3">Aspartate/ornithine carbamoyltransferase Asp/Orn-binding domain-containing protein</fullName>
    </recommendedName>
</protein>
<dbReference type="Gene3D" id="3.40.50.1370">
    <property type="entry name" value="Aspartate/ornithine carbamoyltransferase"/>
    <property type="match status" value="1"/>
</dbReference>
<dbReference type="Proteomes" id="UP001177003">
    <property type="component" value="Chromosome 5"/>
</dbReference>
<dbReference type="EMBL" id="OX465081">
    <property type="protein sequence ID" value="CAI9286382.1"/>
    <property type="molecule type" value="Genomic_DNA"/>
</dbReference>
<feature type="compositionally biased region" description="Basic and acidic residues" evidence="2">
    <location>
        <begin position="177"/>
        <end position="211"/>
    </location>
</feature>
<feature type="region of interest" description="Disordered" evidence="2">
    <location>
        <begin position="174"/>
        <end position="211"/>
    </location>
</feature>
<dbReference type="SUPFAM" id="SSF53671">
    <property type="entry name" value="Aspartate/ornithine carbamoyltransferase"/>
    <property type="match status" value="1"/>
</dbReference>
<organism evidence="4 5">
    <name type="scientific">Lactuca saligna</name>
    <name type="common">Willowleaf lettuce</name>
    <dbReference type="NCBI Taxonomy" id="75948"/>
    <lineage>
        <taxon>Eukaryota</taxon>
        <taxon>Viridiplantae</taxon>
        <taxon>Streptophyta</taxon>
        <taxon>Embryophyta</taxon>
        <taxon>Tracheophyta</taxon>
        <taxon>Spermatophyta</taxon>
        <taxon>Magnoliopsida</taxon>
        <taxon>eudicotyledons</taxon>
        <taxon>Gunneridae</taxon>
        <taxon>Pentapetalae</taxon>
        <taxon>asterids</taxon>
        <taxon>campanulids</taxon>
        <taxon>Asterales</taxon>
        <taxon>Asteraceae</taxon>
        <taxon>Cichorioideae</taxon>
        <taxon>Cichorieae</taxon>
        <taxon>Lactucinae</taxon>
        <taxon>Lactuca</taxon>
    </lineage>
</organism>
<dbReference type="GO" id="GO:0016597">
    <property type="term" value="F:amino acid binding"/>
    <property type="evidence" value="ECO:0007669"/>
    <property type="project" value="InterPro"/>
</dbReference>
<evidence type="ECO:0000313" key="5">
    <source>
        <dbReference type="Proteomes" id="UP001177003"/>
    </source>
</evidence>
<keyword evidence="1" id="KW-0808">Transferase</keyword>
<dbReference type="GO" id="GO:0006520">
    <property type="term" value="P:amino acid metabolic process"/>
    <property type="evidence" value="ECO:0007669"/>
    <property type="project" value="InterPro"/>
</dbReference>
<dbReference type="AlphaFoldDB" id="A0AA35Z6J9"/>
<dbReference type="PANTHER" id="PTHR45753">
    <property type="entry name" value="ORNITHINE CARBAMOYLTRANSFERASE, MITOCHONDRIAL"/>
    <property type="match status" value="1"/>
</dbReference>
<dbReference type="InterPro" id="IPR006131">
    <property type="entry name" value="Asp_carbamoyltransf_Asp/Orn-bd"/>
</dbReference>
<dbReference type="InterPro" id="IPR036901">
    <property type="entry name" value="Asp/Orn_carbamoylTrfase_sf"/>
</dbReference>
<name>A0AA35Z6J9_LACSI</name>
<dbReference type="PANTHER" id="PTHR45753:SF6">
    <property type="entry name" value="ASPARTATE CARBAMOYLTRANSFERASE"/>
    <property type="match status" value="1"/>
</dbReference>
<proteinExistence type="predicted"/>
<keyword evidence="5" id="KW-1185">Reference proteome</keyword>
<dbReference type="PRINTS" id="PR00101">
    <property type="entry name" value="ATCASE"/>
</dbReference>
<evidence type="ECO:0000256" key="1">
    <source>
        <dbReference type="ARBA" id="ARBA00022679"/>
    </source>
</evidence>
<feature type="domain" description="Aspartate/ornithine carbamoyltransferase Asp/Orn-binding" evidence="3">
    <location>
        <begin position="35"/>
        <end position="117"/>
    </location>
</feature>
<gene>
    <name evidence="4" type="ORF">LSALG_LOCUS25803</name>
</gene>
<evidence type="ECO:0000313" key="4">
    <source>
        <dbReference type="EMBL" id="CAI9286382.1"/>
    </source>
</evidence>
<evidence type="ECO:0000256" key="2">
    <source>
        <dbReference type="SAM" id="MobiDB-lite"/>
    </source>
</evidence>
<accession>A0AA35Z6J9</accession>
<dbReference type="Pfam" id="PF00185">
    <property type="entry name" value="OTCace"/>
    <property type="match status" value="1"/>
</dbReference>
<dbReference type="GO" id="GO:0016743">
    <property type="term" value="F:carboxyl- or carbamoyltransferase activity"/>
    <property type="evidence" value="ECO:0007669"/>
    <property type="project" value="InterPro"/>
</dbReference>
<reference evidence="4" key="1">
    <citation type="submission" date="2023-04" db="EMBL/GenBank/DDBJ databases">
        <authorList>
            <person name="Vijverberg K."/>
            <person name="Xiong W."/>
            <person name="Schranz E."/>
        </authorList>
    </citation>
    <scope>NUCLEOTIDE SEQUENCE</scope>
</reference>
<sequence length="261" mass="29542">MHAYSLLLQREKHFKHPSQALLDVYTIEREIGKLDGIKVALVGDLANGRTVRSLAYLLAKYNDVKIYFVSPEVVKMKEDIKEYSTLKGVEWEESADLKEVASKCDVVYQTHIQKEHFGERSDLYEEAVGNTLLIEMYWVSCRNMPLSCILSLGLMSLGCLMRLECLLTADSDSSSASEKEKKRPGEAKAAEDARRRVEAEATAEAKRKRDLEREAARQALLKTVEIDEASWFLKDLEMLRAAEPDQILPTCLDEISPGPDK</sequence>
<evidence type="ECO:0000259" key="3">
    <source>
        <dbReference type="Pfam" id="PF00185"/>
    </source>
</evidence>